<dbReference type="PANTHER" id="PTHR31964:SF113">
    <property type="entry name" value="USPA DOMAIN-CONTAINING PROTEIN"/>
    <property type="match status" value="1"/>
</dbReference>
<keyword evidence="5" id="KW-1185">Reference proteome</keyword>
<reference evidence="5" key="1">
    <citation type="journal article" date="2019" name="Int. J. Syst. Evol. Microbiol.">
        <title>The Global Catalogue of Microorganisms (GCM) 10K type strain sequencing project: providing services to taxonomists for standard genome sequencing and annotation.</title>
        <authorList>
            <consortium name="The Broad Institute Genomics Platform"/>
            <consortium name="The Broad Institute Genome Sequencing Center for Infectious Disease"/>
            <person name="Wu L."/>
            <person name="Ma J."/>
        </authorList>
    </citation>
    <scope>NUCLEOTIDE SEQUENCE [LARGE SCALE GENOMIC DNA]</scope>
    <source>
        <strain evidence="5">JCM 17326</strain>
    </source>
</reference>
<gene>
    <name evidence="4" type="ORF">GCM10022419_089740</name>
</gene>
<comment type="caution">
    <text evidence="4">The sequence shown here is derived from an EMBL/GenBank/DDBJ whole genome shotgun (WGS) entry which is preliminary data.</text>
</comment>
<dbReference type="SUPFAM" id="SSF52402">
    <property type="entry name" value="Adenine nucleotide alpha hydrolases-like"/>
    <property type="match status" value="2"/>
</dbReference>
<evidence type="ECO:0000256" key="1">
    <source>
        <dbReference type="ARBA" id="ARBA00008791"/>
    </source>
</evidence>
<dbReference type="Pfam" id="PF00582">
    <property type="entry name" value="Usp"/>
    <property type="match status" value="2"/>
</dbReference>
<dbReference type="PANTHER" id="PTHR31964">
    <property type="entry name" value="ADENINE NUCLEOTIDE ALPHA HYDROLASES-LIKE SUPERFAMILY PROTEIN"/>
    <property type="match status" value="1"/>
</dbReference>
<evidence type="ECO:0000256" key="2">
    <source>
        <dbReference type="SAM" id="MobiDB-lite"/>
    </source>
</evidence>
<dbReference type="InterPro" id="IPR014729">
    <property type="entry name" value="Rossmann-like_a/b/a_fold"/>
</dbReference>
<dbReference type="InterPro" id="IPR006015">
    <property type="entry name" value="Universal_stress_UspA"/>
</dbReference>
<organism evidence="4 5">
    <name type="scientific">Nonomuraea rosea</name>
    <dbReference type="NCBI Taxonomy" id="638574"/>
    <lineage>
        <taxon>Bacteria</taxon>
        <taxon>Bacillati</taxon>
        <taxon>Actinomycetota</taxon>
        <taxon>Actinomycetes</taxon>
        <taxon>Streptosporangiales</taxon>
        <taxon>Streptosporangiaceae</taxon>
        <taxon>Nonomuraea</taxon>
    </lineage>
</organism>
<dbReference type="Proteomes" id="UP001500630">
    <property type="component" value="Unassembled WGS sequence"/>
</dbReference>
<feature type="domain" description="UspA" evidence="3">
    <location>
        <begin position="114"/>
        <end position="249"/>
    </location>
</feature>
<feature type="region of interest" description="Disordered" evidence="2">
    <location>
        <begin position="73"/>
        <end position="112"/>
    </location>
</feature>
<evidence type="ECO:0000259" key="3">
    <source>
        <dbReference type="Pfam" id="PF00582"/>
    </source>
</evidence>
<feature type="compositionally biased region" description="Gly residues" evidence="2">
    <location>
        <begin position="82"/>
        <end position="107"/>
    </location>
</feature>
<dbReference type="EMBL" id="BAABDQ010000027">
    <property type="protein sequence ID" value="GAA3592855.1"/>
    <property type="molecule type" value="Genomic_DNA"/>
</dbReference>
<feature type="region of interest" description="Disordered" evidence="2">
    <location>
        <begin position="144"/>
        <end position="177"/>
    </location>
</feature>
<name>A0ABP6YXV5_9ACTN</name>
<evidence type="ECO:0000313" key="4">
    <source>
        <dbReference type="EMBL" id="GAA3592855.1"/>
    </source>
</evidence>
<sequence length="252" mass="24950">MTTDLPESAPVAALLHRSHQAELLVVGSRGLGELGGLLLGSVGAQLGTEAACPVVVVRGPITEHGPVVVGLPGPPGDQPDGQPGGDVGGHLGGHLGGMVGGMVGGAPDGHLSEQDESEALLAFAFAHAARTTNALVLAHVSPSASANPSASASSSANPSPSAGAGLSAGPSPSALPESALARWQERFPGVTVTQESLTGRPGKTLMHAASHASLLVVGSHHRHELGALMHGSVSQAVLHHATCPVAIVPVHR</sequence>
<dbReference type="PRINTS" id="PR01438">
    <property type="entry name" value="UNVRSLSTRESS"/>
</dbReference>
<evidence type="ECO:0000313" key="5">
    <source>
        <dbReference type="Proteomes" id="UP001500630"/>
    </source>
</evidence>
<accession>A0ABP6YXV5</accession>
<dbReference type="InterPro" id="IPR006016">
    <property type="entry name" value="UspA"/>
</dbReference>
<dbReference type="Gene3D" id="3.40.50.620">
    <property type="entry name" value="HUPs"/>
    <property type="match status" value="2"/>
</dbReference>
<comment type="similarity">
    <text evidence="1">Belongs to the universal stress protein A family.</text>
</comment>
<feature type="domain" description="UspA" evidence="3">
    <location>
        <begin position="8"/>
        <end position="58"/>
    </location>
</feature>
<protein>
    <recommendedName>
        <fullName evidence="3">UspA domain-containing protein</fullName>
    </recommendedName>
</protein>
<proteinExistence type="inferred from homology"/>